<dbReference type="InterPro" id="IPR000362">
    <property type="entry name" value="Fumarate_lyase_fam"/>
</dbReference>
<dbReference type="eggNOG" id="arCOG01749">
    <property type="taxonomic scope" value="Archaea"/>
</dbReference>
<dbReference type="AlphaFoldDB" id="G4RK35"/>
<dbReference type="PANTHER" id="PTHR11444">
    <property type="entry name" value="ASPARTATEAMMONIA/ARGININOSUCCINATE/ADENYLOSUCCINATE LYASE"/>
    <property type="match status" value="1"/>
</dbReference>
<dbReference type="HOGENOM" id="CLU_021594_4_1_2"/>
<sequence length="445" mass="47673">MDFEERARRVYLDTGTKFQRPIIWSMGLIKYAAAYANAELGLLPRRLAAAIMGASLEVMEGVHDAEVYVDVFQTGSGTGLNMNINDVIARRASEIAGSRVHPNDHVNMGQSSNDVVPSAVRIAAIKTAEDELMPALSALIGRLSEKSAEFSKVVKPGRTHLRDALPVTLGQELGAYADALAHGCRELRDVLAYVGEIPLGGTAVGTGFGTHPRFRRLAIDAINKTSGLRLSEGNTFRGMRLLTDVLYLSAALRNIAVELMRLAQDVRLMFSGPTAGLAEIDLPSQAEVPGSSMMPGKINPVTAEAVMLAAAQIVGLDHANQAAAGLGEFELAMGIPLIGYNVVAQINLLSEASGKLSELVIADMKPRRDRLRDLAERSPALATALAPALGYEGVSQVVRKISEGKSIRVALEEVGRPDLAQEIPDVDNMAQAPEAERRIDCDSYK</sequence>
<dbReference type="EMBL" id="FN869859">
    <property type="protein sequence ID" value="CCC81930.1"/>
    <property type="molecule type" value="Genomic_DNA"/>
</dbReference>
<dbReference type="RefSeq" id="WP_014127185.1">
    <property type="nucleotide sequence ID" value="NC_016070.1"/>
</dbReference>
<evidence type="ECO:0000313" key="5">
    <source>
        <dbReference type="Proteomes" id="UP000002654"/>
    </source>
</evidence>
<name>G4RK35_THETK</name>
<dbReference type="Gene3D" id="1.10.275.10">
    <property type="entry name" value="Fumarase/aspartase (N-terminal domain)"/>
    <property type="match status" value="1"/>
</dbReference>
<evidence type="ECO:0000256" key="1">
    <source>
        <dbReference type="ARBA" id="ARBA00009084"/>
    </source>
</evidence>
<dbReference type="PANTHER" id="PTHR11444:SF22">
    <property type="entry name" value="FUMARATE HYDRATASE CLASS II"/>
    <property type="match status" value="1"/>
</dbReference>
<dbReference type="InterPro" id="IPR005677">
    <property type="entry name" value="Fum_hydII"/>
</dbReference>
<feature type="domain" description="Fumarate lyase N-terminal" evidence="3">
    <location>
        <begin position="26"/>
        <end position="315"/>
    </location>
</feature>
<dbReference type="STRING" id="768679.TTX_1295"/>
<dbReference type="GO" id="GO:0006106">
    <property type="term" value="P:fumarate metabolic process"/>
    <property type="evidence" value="ECO:0007669"/>
    <property type="project" value="InterPro"/>
</dbReference>
<evidence type="ECO:0000256" key="2">
    <source>
        <dbReference type="ARBA" id="ARBA00012921"/>
    </source>
</evidence>
<dbReference type="EC" id="4.2.1.2" evidence="2"/>
<dbReference type="Gene3D" id="1.20.200.10">
    <property type="entry name" value="Fumarase/aspartase (Central domain)"/>
    <property type="match status" value="1"/>
</dbReference>
<proteinExistence type="inferred from homology"/>
<evidence type="ECO:0000259" key="3">
    <source>
        <dbReference type="Pfam" id="PF00206"/>
    </source>
</evidence>
<dbReference type="InterPro" id="IPR022761">
    <property type="entry name" value="Fumarate_lyase_N"/>
</dbReference>
<dbReference type="PATRIC" id="fig|768679.9.peg.1310"/>
<dbReference type="PaxDb" id="768679-TTX_1295"/>
<evidence type="ECO:0000313" key="4">
    <source>
        <dbReference type="EMBL" id="CCC81930.1"/>
    </source>
</evidence>
<dbReference type="PRINTS" id="PR00145">
    <property type="entry name" value="ARGSUCLYASE"/>
</dbReference>
<reference evidence="4 5" key="1">
    <citation type="journal article" date="2011" name="PLoS ONE">
        <title>The complete genome sequence of Thermoproteus tenax: a physiologically versatile member of the Crenarchaeota.</title>
        <authorList>
            <person name="Siebers B."/>
            <person name="Zaparty M."/>
            <person name="Raddatz G."/>
            <person name="Tjaden B."/>
            <person name="Albers S.V."/>
            <person name="Bell S.D."/>
            <person name="Blombach F."/>
            <person name="Kletzin A."/>
            <person name="Kyrpides N."/>
            <person name="Lanz C."/>
            <person name="Plagens A."/>
            <person name="Rampp M."/>
            <person name="Rosinus A."/>
            <person name="von Jan M."/>
            <person name="Makarova K.S."/>
            <person name="Klenk H.P."/>
            <person name="Schuster S.C."/>
            <person name="Hensel R."/>
        </authorList>
    </citation>
    <scope>NUCLEOTIDE SEQUENCE [LARGE SCALE GENOMIC DNA]</scope>
    <source>
        <strain evidence="5">ATCC 35583 / DSM 2078 / JCM 9277 / NBRC 100435 / Kra 1</strain>
    </source>
</reference>
<dbReference type="PRINTS" id="PR00149">
    <property type="entry name" value="FUMRATELYASE"/>
</dbReference>
<dbReference type="Pfam" id="PF00206">
    <property type="entry name" value="Lyase_1"/>
    <property type="match status" value="1"/>
</dbReference>
<dbReference type="GO" id="GO:0004333">
    <property type="term" value="F:fumarate hydratase activity"/>
    <property type="evidence" value="ECO:0007669"/>
    <property type="project" value="UniProtKB-EC"/>
</dbReference>
<protein>
    <recommendedName>
        <fullName evidence="2">fumarate hydratase</fullName>
        <ecNumber evidence="2">4.2.1.2</ecNumber>
    </recommendedName>
</protein>
<gene>
    <name evidence="4" type="primary">fumC</name>
    <name evidence="4" type="ordered locus">TTX_1295</name>
</gene>
<dbReference type="InterPro" id="IPR020557">
    <property type="entry name" value="Fumarate_lyase_CS"/>
</dbReference>
<organism evidence="4 5">
    <name type="scientific">Thermoproteus tenax (strain ATCC 35583 / DSM 2078 / JCM 9277 / NBRC 100435 / Kra 1)</name>
    <dbReference type="NCBI Taxonomy" id="768679"/>
    <lineage>
        <taxon>Archaea</taxon>
        <taxon>Thermoproteota</taxon>
        <taxon>Thermoprotei</taxon>
        <taxon>Thermoproteales</taxon>
        <taxon>Thermoproteaceae</taxon>
        <taxon>Thermoproteus</taxon>
    </lineage>
</organism>
<keyword evidence="5" id="KW-1185">Reference proteome</keyword>
<dbReference type="Proteomes" id="UP000002654">
    <property type="component" value="Chromosome"/>
</dbReference>
<comment type="similarity">
    <text evidence="1">Belongs to the class-II fumarase/aspartase family. Fumarase subfamily.</text>
</comment>
<dbReference type="InterPro" id="IPR024083">
    <property type="entry name" value="Fumarase/histidase_N"/>
</dbReference>
<dbReference type="GeneID" id="11262175"/>
<dbReference type="OrthoDB" id="26319at2157"/>
<dbReference type="SUPFAM" id="SSF48557">
    <property type="entry name" value="L-aspartase-like"/>
    <property type="match status" value="1"/>
</dbReference>
<dbReference type="PROSITE" id="PS00163">
    <property type="entry name" value="FUMARATE_LYASES"/>
    <property type="match status" value="1"/>
</dbReference>
<dbReference type="InterPro" id="IPR008948">
    <property type="entry name" value="L-Aspartase-like"/>
</dbReference>
<keyword evidence="4" id="KW-0456">Lyase</keyword>
<accession>G4RK35</accession>
<dbReference type="KEGG" id="ttn:TTX_1295"/>